<evidence type="ECO:0000313" key="3">
    <source>
        <dbReference type="Proteomes" id="UP000799302"/>
    </source>
</evidence>
<dbReference type="AlphaFoldDB" id="A0A6A6UCN3"/>
<feature type="region of interest" description="Disordered" evidence="1">
    <location>
        <begin position="218"/>
        <end position="250"/>
    </location>
</feature>
<dbReference type="EMBL" id="MU004236">
    <property type="protein sequence ID" value="KAF2668684.1"/>
    <property type="molecule type" value="Genomic_DNA"/>
</dbReference>
<protein>
    <submittedName>
        <fullName evidence="2">Uncharacterized protein</fullName>
    </submittedName>
</protein>
<gene>
    <name evidence="2" type="ORF">BT63DRAFT_471766</name>
</gene>
<feature type="compositionally biased region" description="Polar residues" evidence="1">
    <location>
        <begin position="138"/>
        <end position="147"/>
    </location>
</feature>
<feature type="compositionally biased region" description="Polar residues" evidence="1">
    <location>
        <begin position="220"/>
        <end position="235"/>
    </location>
</feature>
<name>A0A6A6UCN3_9PEZI</name>
<sequence>MSDGSEPRPWRGTLIFPLPLLPLATNNMPQEESPPHEDDVSPSVSTPTPLAQLPDPAAIVAPFKPEQRQYPAPLPDDWTPPIVNGSIEIHRYPEGKTGSQSKTRSQYASLYTHLPETPPSPQDSSGSGYHLDRDAHPQPNTHLPGTPLQTLQEQQACCGACGAAHDKIERLEKQVESLRHSQLLHEGSSGDVWAKFTTKLEEVAALIRDSNRASLAPFQATEQASTVSDTATTSNKDTEDGSDSDLSISSNKDPVQAVMALFEEMMIWKEDLKSKVRL</sequence>
<feature type="compositionally biased region" description="Polar residues" evidence="1">
    <location>
        <begin position="97"/>
        <end position="109"/>
    </location>
</feature>
<organism evidence="2 3">
    <name type="scientific">Microthyrium microscopicum</name>
    <dbReference type="NCBI Taxonomy" id="703497"/>
    <lineage>
        <taxon>Eukaryota</taxon>
        <taxon>Fungi</taxon>
        <taxon>Dikarya</taxon>
        <taxon>Ascomycota</taxon>
        <taxon>Pezizomycotina</taxon>
        <taxon>Dothideomycetes</taxon>
        <taxon>Dothideomycetes incertae sedis</taxon>
        <taxon>Microthyriales</taxon>
        <taxon>Microthyriaceae</taxon>
        <taxon>Microthyrium</taxon>
    </lineage>
</organism>
<proteinExistence type="predicted"/>
<dbReference type="Proteomes" id="UP000799302">
    <property type="component" value="Unassembled WGS sequence"/>
</dbReference>
<keyword evidence="3" id="KW-1185">Reference proteome</keyword>
<accession>A0A6A6UCN3</accession>
<evidence type="ECO:0000256" key="1">
    <source>
        <dbReference type="SAM" id="MobiDB-lite"/>
    </source>
</evidence>
<feature type="region of interest" description="Disordered" evidence="1">
    <location>
        <begin position="21"/>
        <end position="147"/>
    </location>
</feature>
<reference evidence="2" key="1">
    <citation type="journal article" date="2020" name="Stud. Mycol.">
        <title>101 Dothideomycetes genomes: a test case for predicting lifestyles and emergence of pathogens.</title>
        <authorList>
            <person name="Haridas S."/>
            <person name="Albert R."/>
            <person name="Binder M."/>
            <person name="Bloem J."/>
            <person name="Labutti K."/>
            <person name="Salamov A."/>
            <person name="Andreopoulos B."/>
            <person name="Baker S."/>
            <person name="Barry K."/>
            <person name="Bills G."/>
            <person name="Bluhm B."/>
            <person name="Cannon C."/>
            <person name="Castanera R."/>
            <person name="Culley D."/>
            <person name="Daum C."/>
            <person name="Ezra D."/>
            <person name="Gonzalez J."/>
            <person name="Henrissat B."/>
            <person name="Kuo A."/>
            <person name="Liang C."/>
            <person name="Lipzen A."/>
            <person name="Lutzoni F."/>
            <person name="Magnuson J."/>
            <person name="Mondo S."/>
            <person name="Nolan M."/>
            <person name="Ohm R."/>
            <person name="Pangilinan J."/>
            <person name="Park H.-J."/>
            <person name="Ramirez L."/>
            <person name="Alfaro M."/>
            <person name="Sun H."/>
            <person name="Tritt A."/>
            <person name="Yoshinaga Y."/>
            <person name="Zwiers L.-H."/>
            <person name="Turgeon B."/>
            <person name="Goodwin S."/>
            <person name="Spatafora J."/>
            <person name="Crous P."/>
            <person name="Grigoriev I."/>
        </authorList>
    </citation>
    <scope>NUCLEOTIDE SEQUENCE</scope>
    <source>
        <strain evidence="2">CBS 115976</strain>
    </source>
</reference>
<evidence type="ECO:0000313" key="2">
    <source>
        <dbReference type="EMBL" id="KAF2668684.1"/>
    </source>
</evidence>